<dbReference type="InterPro" id="IPR036188">
    <property type="entry name" value="FAD/NAD-bd_sf"/>
</dbReference>
<keyword evidence="1" id="KW-0732">Signal</keyword>
<gene>
    <name evidence="2" type="ORF">CesoFtcFv8_024028</name>
</gene>
<accession>A0AAN8B4Y1</accession>
<organism evidence="2 3">
    <name type="scientific">Champsocephalus esox</name>
    <name type="common">pike icefish</name>
    <dbReference type="NCBI Taxonomy" id="159716"/>
    <lineage>
        <taxon>Eukaryota</taxon>
        <taxon>Metazoa</taxon>
        <taxon>Chordata</taxon>
        <taxon>Craniata</taxon>
        <taxon>Vertebrata</taxon>
        <taxon>Euteleostomi</taxon>
        <taxon>Actinopterygii</taxon>
        <taxon>Neopterygii</taxon>
        <taxon>Teleostei</taxon>
        <taxon>Neoteleostei</taxon>
        <taxon>Acanthomorphata</taxon>
        <taxon>Eupercaria</taxon>
        <taxon>Perciformes</taxon>
        <taxon>Notothenioidei</taxon>
        <taxon>Channichthyidae</taxon>
        <taxon>Champsocephalus</taxon>
    </lineage>
</organism>
<sequence>MCLVNLSLVLVSRIHWAGTETANLWCGYMSGAVLEVLAELFPTSLTAKQTPTSKLRYLGTSKAVVIATLAIRAAVLLAQNQNAVLNTKAYFTNAFTTRHKICVL</sequence>
<dbReference type="Gene3D" id="3.50.50.60">
    <property type="entry name" value="FAD/NAD(P)-binding domain"/>
    <property type="match status" value="1"/>
</dbReference>
<evidence type="ECO:0000313" key="3">
    <source>
        <dbReference type="Proteomes" id="UP001335648"/>
    </source>
</evidence>
<evidence type="ECO:0000256" key="1">
    <source>
        <dbReference type="SAM" id="SignalP"/>
    </source>
</evidence>
<evidence type="ECO:0008006" key="4">
    <source>
        <dbReference type="Google" id="ProtNLM"/>
    </source>
</evidence>
<comment type="caution">
    <text evidence="2">The sequence shown here is derived from an EMBL/GenBank/DDBJ whole genome shotgun (WGS) entry which is preliminary data.</text>
</comment>
<dbReference type="AlphaFoldDB" id="A0AAN8B4Y1"/>
<feature type="chain" id="PRO_5042850220" description="Secreted protein" evidence="1">
    <location>
        <begin position="22"/>
        <end position="104"/>
    </location>
</feature>
<reference evidence="2 3" key="1">
    <citation type="journal article" date="2023" name="Mol. Biol. Evol.">
        <title>Genomics of Secondarily Temperate Adaptation in the Only Non-Antarctic Icefish.</title>
        <authorList>
            <person name="Rivera-Colon A.G."/>
            <person name="Rayamajhi N."/>
            <person name="Minhas B.F."/>
            <person name="Madrigal G."/>
            <person name="Bilyk K.T."/>
            <person name="Yoon V."/>
            <person name="Hune M."/>
            <person name="Gregory S."/>
            <person name="Cheng C.H.C."/>
            <person name="Catchen J.M."/>
        </authorList>
    </citation>
    <scope>NUCLEOTIDE SEQUENCE [LARGE SCALE GENOMIC DNA]</scope>
    <source>
        <strain evidence="2">JC2023a</strain>
    </source>
</reference>
<evidence type="ECO:0000313" key="2">
    <source>
        <dbReference type="EMBL" id="KAK5878636.1"/>
    </source>
</evidence>
<name>A0AAN8B4Y1_9TELE</name>
<protein>
    <recommendedName>
        <fullName evidence="4">Secreted protein</fullName>
    </recommendedName>
</protein>
<feature type="signal peptide" evidence="1">
    <location>
        <begin position="1"/>
        <end position="21"/>
    </location>
</feature>
<dbReference type="EMBL" id="JAULUE010002065">
    <property type="protein sequence ID" value="KAK5878636.1"/>
    <property type="molecule type" value="Genomic_DNA"/>
</dbReference>
<proteinExistence type="predicted"/>
<dbReference type="Proteomes" id="UP001335648">
    <property type="component" value="Unassembled WGS sequence"/>
</dbReference>
<keyword evidence="3" id="KW-1185">Reference proteome</keyword>